<dbReference type="Pfam" id="PF02421">
    <property type="entry name" value="FeoB_N"/>
    <property type="match status" value="1"/>
</dbReference>
<protein>
    <recommendedName>
        <fullName evidence="12 13">Ferrous iron transport protein B</fullName>
    </recommendedName>
</protein>
<keyword evidence="7 16" id="KW-1133">Transmembrane helix</keyword>
<keyword evidence="3" id="KW-1003">Cell membrane</keyword>
<dbReference type="PANTHER" id="PTHR43185">
    <property type="entry name" value="FERROUS IRON TRANSPORT PROTEIN B"/>
    <property type="match status" value="1"/>
</dbReference>
<feature type="transmembrane region" description="Helical" evidence="16">
    <location>
        <begin position="425"/>
        <end position="448"/>
    </location>
</feature>
<dbReference type="GO" id="GO:0005525">
    <property type="term" value="F:GTP binding"/>
    <property type="evidence" value="ECO:0007669"/>
    <property type="project" value="UniProtKB-KW"/>
</dbReference>
<keyword evidence="11 16" id="KW-0472">Membrane</keyword>
<keyword evidence="15" id="KW-0460">Magnesium</keyword>
<dbReference type="PANTHER" id="PTHR43185:SF1">
    <property type="entry name" value="FE(2+) TRANSPORTER FEOB"/>
    <property type="match status" value="1"/>
</dbReference>
<dbReference type="RefSeq" id="WP_424587128.1">
    <property type="nucleotide sequence ID" value="NZ_JBNAUB010000056.1"/>
</dbReference>
<dbReference type="CDD" id="cd01879">
    <property type="entry name" value="FeoB"/>
    <property type="match status" value="1"/>
</dbReference>
<evidence type="ECO:0000256" key="11">
    <source>
        <dbReference type="ARBA" id="ARBA00023136"/>
    </source>
</evidence>
<feature type="transmembrane region" description="Helical" evidence="16">
    <location>
        <begin position="285"/>
        <end position="308"/>
    </location>
</feature>
<feature type="binding site" evidence="14">
    <location>
        <begin position="125"/>
        <end position="128"/>
    </location>
    <ligand>
        <name>GTP</name>
        <dbReference type="ChEBI" id="CHEBI:37565"/>
        <label>1</label>
    </ligand>
</feature>
<comment type="caution">
    <text evidence="18">The sequence shown here is derived from an EMBL/GenBank/DDBJ whole genome shotgun (WGS) entry which is preliminary data.</text>
</comment>
<keyword evidence="5 16" id="KW-0812">Transmembrane</keyword>
<organism evidence="18 19">
    <name type="scientific">Caldisericum exile</name>
    <dbReference type="NCBI Taxonomy" id="693075"/>
    <lineage>
        <taxon>Bacteria</taxon>
        <taxon>Pseudomonadati</taxon>
        <taxon>Caldisericota/Cryosericota group</taxon>
        <taxon>Caldisericota</taxon>
        <taxon>Caldisericia</taxon>
        <taxon>Caldisericales</taxon>
        <taxon>Caldisericaceae</taxon>
        <taxon>Caldisericum</taxon>
    </lineage>
</organism>
<dbReference type="GO" id="GO:0005886">
    <property type="term" value="C:plasma membrane"/>
    <property type="evidence" value="ECO:0007669"/>
    <property type="project" value="UniProtKB-SubCell"/>
</dbReference>
<dbReference type="InterPro" id="IPR027417">
    <property type="entry name" value="P-loop_NTPase"/>
</dbReference>
<dbReference type="GO" id="GO:0046872">
    <property type="term" value="F:metal ion binding"/>
    <property type="evidence" value="ECO:0007669"/>
    <property type="project" value="UniProtKB-KW"/>
</dbReference>
<comment type="similarity">
    <text evidence="16">Belongs to the TRAFAC class TrmE-Era-EngA-EngB-Septin-like GTPase superfamily. FeoB GTPase (TC 9.A.8) family.</text>
</comment>
<evidence type="ECO:0000256" key="14">
    <source>
        <dbReference type="PIRSR" id="PIRSR603373-1"/>
    </source>
</evidence>
<dbReference type="InterPro" id="IPR011640">
    <property type="entry name" value="Fe2_transport_prot_B_C"/>
</dbReference>
<evidence type="ECO:0000313" key="19">
    <source>
        <dbReference type="Proteomes" id="UP000237040"/>
    </source>
</evidence>
<keyword evidence="4 16" id="KW-0410">Iron transport</keyword>
<dbReference type="SUPFAM" id="SSF52540">
    <property type="entry name" value="P-loop containing nucleoside triphosphate hydrolases"/>
    <property type="match status" value="1"/>
</dbReference>
<evidence type="ECO:0000256" key="2">
    <source>
        <dbReference type="ARBA" id="ARBA00022448"/>
    </source>
</evidence>
<dbReference type="InterPro" id="IPR011642">
    <property type="entry name" value="Gate_dom"/>
</dbReference>
<proteinExistence type="inferred from homology"/>
<feature type="binding site" evidence="15">
    <location>
        <position position="33"/>
    </location>
    <ligand>
        <name>Mg(2+)</name>
        <dbReference type="ChEBI" id="CHEBI:18420"/>
        <label>2</label>
    </ligand>
</feature>
<keyword evidence="8 16" id="KW-0408">Iron</keyword>
<evidence type="ECO:0000256" key="10">
    <source>
        <dbReference type="ARBA" id="ARBA00023134"/>
    </source>
</evidence>
<feature type="transmembrane region" description="Helical" evidence="16">
    <location>
        <begin position="591"/>
        <end position="611"/>
    </location>
</feature>
<reference evidence="18 19" key="1">
    <citation type="submission" date="2018-01" db="EMBL/GenBank/DDBJ databases">
        <title>Metagenomic assembled genomes from two thermal pools in the Uzon Caldera, Kamchatka, Russia.</title>
        <authorList>
            <person name="Wilkins L."/>
            <person name="Ettinger C."/>
        </authorList>
    </citation>
    <scope>NUCLEOTIDE SEQUENCE [LARGE SCALE GENOMIC DNA]</scope>
    <source>
        <strain evidence="18">ZAV-07</strain>
    </source>
</reference>
<keyword evidence="6 14" id="KW-0547">Nucleotide-binding</keyword>
<dbReference type="Pfam" id="PF07670">
    <property type="entry name" value="Gate"/>
    <property type="match status" value="2"/>
</dbReference>
<evidence type="ECO:0000256" key="8">
    <source>
        <dbReference type="ARBA" id="ARBA00023004"/>
    </source>
</evidence>
<evidence type="ECO:0000256" key="16">
    <source>
        <dbReference type="RuleBase" id="RU362098"/>
    </source>
</evidence>
<dbReference type="Proteomes" id="UP000237040">
    <property type="component" value="Unassembled WGS sequence"/>
</dbReference>
<dbReference type="EMBL" id="PNIL01000004">
    <property type="protein sequence ID" value="PMP68895.1"/>
    <property type="molecule type" value="Genomic_DNA"/>
</dbReference>
<feature type="transmembrane region" description="Helical" evidence="16">
    <location>
        <begin position="454"/>
        <end position="474"/>
    </location>
</feature>
<keyword evidence="9" id="KW-0406">Ion transport</keyword>
<feature type="binding site" evidence="14">
    <location>
        <begin position="65"/>
        <end position="68"/>
    </location>
    <ligand>
        <name>GTP</name>
        <dbReference type="ChEBI" id="CHEBI:37565"/>
        <label>1</label>
    </ligand>
</feature>
<evidence type="ECO:0000259" key="17">
    <source>
        <dbReference type="PROSITE" id="PS51711"/>
    </source>
</evidence>
<gene>
    <name evidence="18" type="primary">feoB</name>
    <name evidence="18" type="ORF">C0189_00235</name>
</gene>
<feature type="binding site" evidence="15">
    <location>
        <position position="30"/>
    </location>
    <ligand>
        <name>Mg(2+)</name>
        <dbReference type="ChEBI" id="CHEBI:18420"/>
        <label>2</label>
    </ligand>
</feature>
<feature type="domain" description="FeoB-type G" evidence="17">
    <location>
        <begin position="12"/>
        <end position="174"/>
    </location>
</feature>
<feature type="transmembrane region" description="Helical" evidence="16">
    <location>
        <begin position="350"/>
        <end position="371"/>
    </location>
</feature>
<evidence type="ECO:0000256" key="5">
    <source>
        <dbReference type="ARBA" id="ARBA00022692"/>
    </source>
</evidence>
<keyword evidence="15" id="KW-0479">Metal-binding</keyword>
<evidence type="ECO:0000256" key="1">
    <source>
        <dbReference type="ARBA" id="ARBA00004651"/>
    </source>
</evidence>
<feature type="transmembrane region" description="Helical" evidence="16">
    <location>
        <begin position="617"/>
        <end position="642"/>
    </location>
</feature>
<dbReference type="Pfam" id="PF17910">
    <property type="entry name" value="FeoB_Cyto"/>
    <property type="match status" value="1"/>
</dbReference>
<dbReference type="Gene3D" id="1.10.287.1770">
    <property type="match status" value="1"/>
</dbReference>
<evidence type="ECO:0000256" key="12">
    <source>
        <dbReference type="ARBA" id="ARBA00031200"/>
    </source>
</evidence>
<feature type="binding site" evidence="15">
    <location>
        <position position="34"/>
    </location>
    <ligand>
        <name>Mg(2+)</name>
        <dbReference type="ChEBI" id="CHEBI:18420"/>
        <label>2</label>
    </ligand>
</feature>
<evidence type="ECO:0000256" key="13">
    <source>
        <dbReference type="NCBIfam" id="TIGR00437"/>
    </source>
</evidence>
<dbReference type="PROSITE" id="PS51711">
    <property type="entry name" value="G_FEOB"/>
    <property type="match status" value="1"/>
</dbReference>
<keyword evidence="2 16" id="KW-0813">Transport</keyword>
<accession>A0A2J6WG03</accession>
<dbReference type="InterPro" id="IPR030389">
    <property type="entry name" value="G_FEOB_dom"/>
</dbReference>
<comment type="subcellular location">
    <subcellularLocation>
        <location evidence="16">Cell inner membrane</location>
        <topology evidence="16">Multi-pass membrane protein</topology>
    </subcellularLocation>
    <subcellularLocation>
        <location evidence="1">Cell membrane</location>
        <topology evidence="1">Multi-pass membrane protein</topology>
    </subcellularLocation>
</comment>
<name>A0A2J6WG03_9BACT</name>
<evidence type="ECO:0000256" key="6">
    <source>
        <dbReference type="ARBA" id="ARBA00022741"/>
    </source>
</evidence>
<feature type="transmembrane region" description="Helical" evidence="16">
    <location>
        <begin position="511"/>
        <end position="532"/>
    </location>
</feature>
<dbReference type="Pfam" id="PF07664">
    <property type="entry name" value="FeoB_C"/>
    <property type="match status" value="1"/>
</dbReference>
<sequence length="645" mass="73204">MNNGSTNSHRKQLTIALAGNANVGKSVIFNQLTGGNQIIGNWPGKTVEIQEGYIEKNGLKIRVVDLPGIYSLSTYSEEEIVTREFIIKERPDVVIVVVDASALYRNLFFLLQILEIGAKTVVALNQYDLLERDGFEIDLQKLESLLNVPVVKTIATKNIGLKELFERTLLMASRTYVPKFPKYGKEIEERINKLVEALSPYDFDVSKRFLAIKLLEHDEEFEKLVPKDILHLRDKLAKELEEIHGEPIRTIIIQERYALASRITAEVLRKKTKRSIDFSNRIDDILLHPVFGFFFLTLILLFMFFVVFKFGSFLSDYIGGLFDSLKPHFMSLKLDESLKTFIWDGLIDGLVAAFGIVLPYIAPFYLLLSFLEDSGYLARIAFLTDAFMHKIGIHGKAFIPLIESFGCNVPAIMGTRVLERRRDRIIASILATLVPCSARSVIVFGLVAAFLGPIYAILIYALDFVFIFFVGLLLNRYLKGTPTGLIMEMPRYRKPVLRIILKQTWIRLKEFFTFATPIIVISNAIMEGLILLKLLPYLELSVKPFAYILGLPPLATLTLVFGALRKELTLIMLATFYKTSNFALILTPKQIFVYGFVTMIYIPCVATIAMLKREFGTRVAILITLFEFVLSMILGGILNLLLRFI</sequence>
<dbReference type="InterPro" id="IPR003373">
    <property type="entry name" value="Fe2_transport_prot-B"/>
</dbReference>
<feature type="binding site" evidence="14">
    <location>
        <begin position="19"/>
        <end position="26"/>
    </location>
    <ligand>
        <name>GTP</name>
        <dbReference type="ChEBI" id="CHEBI:37565"/>
        <label>1</label>
    </ligand>
</feature>
<evidence type="ECO:0000256" key="4">
    <source>
        <dbReference type="ARBA" id="ARBA00022496"/>
    </source>
</evidence>
<comment type="function">
    <text evidence="16">Probable transporter of a GTP-driven Fe(2+) uptake system.</text>
</comment>
<keyword evidence="10 14" id="KW-0342">GTP-binding</keyword>
<evidence type="ECO:0000313" key="18">
    <source>
        <dbReference type="EMBL" id="PMP68895.1"/>
    </source>
</evidence>
<dbReference type="GO" id="GO:0015093">
    <property type="term" value="F:ferrous iron transmembrane transporter activity"/>
    <property type="evidence" value="ECO:0007669"/>
    <property type="project" value="UniProtKB-UniRule"/>
</dbReference>
<evidence type="ECO:0000256" key="7">
    <source>
        <dbReference type="ARBA" id="ARBA00022989"/>
    </source>
</evidence>
<evidence type="ECO:0000256" key="15">
    <source>
        <dbReference type="PIRSR" id="PIRSR603373-2"/>
    </source>
</evidence>
<dbReference type="Gene3D" id="3.40.50.300">
    <property type="entry name" value="P-loop containing nucleotide triphosphate hydrolases"/>
    <property type="match status" value="1"/>
</dbReference>
<feature type="transmembrane region" description="Helical" evidence="16">
    <location>
        <begin position="544"/>
        <end position="564"/>
    </location>
</feature>
<dbReference type="InterPro" id="IPR050860">
    <property type="entry name" value="FeoB_GTPase"/>
</dbReference>
<dbReference type="NCBIfam" id="TIGR00437">
    <property type="entry name" value="feoB"/>
    <property type="match status" value="1"/>
</dbReference>
<dbReference type="InterPro" id="IPR041069">
    <property type="entry name" value="FeoB_Cyto"/>
</dbReference>
<dbReference type="AlphaFoldDB" id="A0A2J6WG03"/>
<evidence type="ECO:0000256" key="3">
    <source>
        <dbReference type="ARBA" id="ARBA00022475"/>
    </source>
</evidence>
<feature type="binding site" evidence="14">
    <location>
        <begin position="44"/>
        <end position="48"/>
    </location>
    <ligand>
        <name>GTP</name>
        <dbReference type="ChEBI" id="CHEBI:37565"/>
        <label>1</label>
    </ligand>
</feature>
<evidence type="ECO:0000256" key="9">
    <source>
        <dbReference type="ARBA" id="ARBA00023065"/>
    </source>
</evidence>